<feature type="domain" description="Tail specific protease" evidence="2">
    <location>
        <begin position="495"/>
        <end position="705"/>
    </location>
</feature>
<dbReference type="InterPro" id="IPR029045">
    <property type="entry name" value="ClpP/crotonase-like_dom_sf"/>
</dbReference>
<dbReference type="PANTHER" id="PTHR32060:SF30">
    <property type="entry name" value="CARBOXY-TERMINAL PROCESSING PROTEASE CTPA"/>
    <property type="match status" value="1"/>
</dbReference>
<evidence type="ECO:0000256" key="1">
    <source>
        <dbReference type="SAM" id="SignalP"/>
    </source>
</evidence>
<dbReference type="GO" id="GO:0006508">
    <property type="term" value="P:proteolysis"/>
    <property type="evidence" value="ECO:0007669"/>
    <property type="project" value="InterPro"/>
</dbReference>
<keyword evidence="1" id="KW-0732">Signal</keyword>
<keyword evidence="4" id="KW-1185">Reference proteome</keyword>
<dbReference type="Gene3D" id="3.90.226.10">
    <property type="entry name" value="2-enoyl-CoA Hydratase, Chain A, domain 1"/>
    <property type="match status" value="1"/>
</dbReference>
<dbReference type="KEGG" id="abac:LuPra_01372"/>
<accession>A0A143PIX0</accession>
<evidence type="ECO:0000313" key="3">
    <source>
        <dbReference type="EMBL" id="AMY08180.1"/>
    </source>
</evidence>
<dbReference type="STRING" id="1855912.LuPra_01372"/>
<dbReference type="GO" id="GO:0007165">
    <property type="term" value="P:signal transduction"/>
    <property type="evidence" value="ECO:0007669"/>
    <property type="project" value="TreeGrafter"/>
</dbReference>
<feature type="chain" id="PRO_5007511426" description="Tail specific protease domain-containing protein" evidence="1">
    <location>
        <begin position="21"/>
        <end position="732"/>
    </location>
</feature>
<evidence type="ECO:0000259" key="2">
    <source>
        <dbReference type="SMART" id="SM00245"/>
    </source>
</evidence>
<dbReference type="OrthoDB" id="5379939at2"/>
<dbReference type="PATRIC" id="fig|1813736.3.peg.1423"/>
<protein>
    <recommendedName>
        <fullName evidence="2">Tail specific protease domain-containing protein</fullName>
    </recommendedName>
</protein>
<gene>
    <name evidence="3" type="ORF">LuPra_01372</name>
</gene>
<proteinExistence type="predicted"/>
<dbReference type="GO" id="GO:0008236">
    <property type="term" value="F:serine-type peptidase activity"/>
    <property type="evidence" value="ECO:0007669"/>
    <property type="project" value="InterPro"/>
</dbReference>
<reference evidence="3 4" key="1">
    <citation type="journal article" date="2016" name="Genome Announc.">
        <title>First Complete Genome Sequence of a Subdivision 6 Acidobacterium Strain.</title>
        <authorList>
            <person name="Huang S."/>
            <person name="Vieira S."/>
            <person name="Bunk B."/>
            <person name="Riedel T."/>
            <person name="Sproer C."/>
            <person name="Overmann J."/>
        </authorList>
    </citation>
    <scope>NUCLEOTIDE SEQUENCE [LARGE SCALE GENOMIC DNA]</scope>
    <source>
        <strain evidence="4">DSM 100886 HEG_-6_39</strain>
    </source>
</reference>
<evidence type="ECO:0000313" key="4">
    <source>
        <dbReference type="Proteomes" id="UP000076079"/>
    </source>
</evidence>
<dbReference type="RefSeq" id="WP_110170042.1">
    <property type="nucleotide sequence ID" value="NZ_CP015136.1"/>
</dbReference>
<dbReference type="Gene3D" id="3.30.750.44">
    <property type="match status" value="2"/>
</dbReference>
<dbReference type="Proteomes" id="UP000076079">
    <property type="component" value="Chromosome"/>
</dbReference>
<dbReference type="PANTHER" id="PTHR32060">
    <property type="entry name" value="TAIL-SPECIFIC PROTEASE"/>
    <property type="match status" value="1"/>
</dbReference>
<dbReference type="Pfam" id="PF03572">
    <property type="entry name" value="Peptidase_S41"/>
    <property type="match status" value="1"/>
</dbReference>
<dbReference type="SUPFAM" id="SSF52096">
    <property type="entry name" value="ClpP/crotonase"/>
    <property type="match status" value="1"/>
</dbReference>
<dbReference type="GO" id="GO:0030288">
    <property type="term" value="C:outer membrane-bounded periplasmic space"/>
    <property type="evidence" value="ECO:0007669"/>
    <property type="project" value="TreeGrafter"/>
</dbReference>
<dbReference type="GO" id="GO:0004175">
    <property type="term" value="F:endopeptidase activity"/>
    <property type="evidence" value="ECO:0007669"/>
    <property type="project" value="TreeGrafter"/>
</dbReference>
<dbReference type="SMART" id="SM00245">
    <property type="entry name" value="TSPc"/>
    <property type="match status" value="1"/>
</dbReference>
<feature type="signal peptide" evidence="1">
    <location>
        <begin position="1"/>
        <end position="20"/>
    </location>
</feature>
<dbReference type="AlphaFoldDB" id="A0A143PIX0"/>
<organism evidence="3 4">
    <name type="scientific">Luteitalea pratensis</name>
    <dbReference type="NCBI Taxonomy" id="1855912"/>
    <lineage>
        <taxon>Bacteria</taxon>
        <taxon>Pseudomonadati</taxon>
        <taxon>Acidobacteriota</taxon>
        <taxon>Vicinamibacteria</taxon>
        <taxon>Vicinamibacterales</taxon>
        <taxon>Vicinamibacteraceae</taxon>
        <taxon>Luteitalea</taxon>
    </lineage>
</organism>
<dbReference type="EMBL" id="CP015136">
    <property type="protein sequence ID" value="AMY08180.1"/>
    <property type="molecule type" value="Genomic_DNA"/>
</dbReference>
<name>A0A143PIX0_LUTPR</name>
<dbReference type="InterPro" id="IPR005151">
    <property type="entry name" value="Tail-specific_protease"/>
</dbReference>
<reference evidence="4" key="2">
    <citation type="submission" date="2016-04" db="EMBL/GenBank/DDBJ databases">
        <title>First Complete Genome Sequence of a Subdivision 6 Acidobacterium.</title>
        <authorList>
            <person name="Huang S."/>
            <person name="Vieira S."/>
            <person name="Bunk B."/>
            <person name="Riedel T."/>
            <person name="Sproeer C."/>
            <person name="Overmann J."/>
        </authorList>
    </citation>
    <scope>NUCLEOTIDE SEQUENCE [LARGE SCALE GENOMIC DNA]</scope>
    <source>
        <strain evidence="4">DSM 100886 HEG_-6_39</strain>
    </source>
</reference>
<sequence length="732" mass="78978" precursor="true">MRRVATHACVLALLCAPALAARYAEPDTGVARLVALGRLWATVKYFHPGVSDANPGDWDTVLLEAIPRVQAARSTEEYAAAVRGMLESLDDSLTRVGEDVPEPAVPNYGFSSVERRGRVLLVTSGPVAGDPLDTATAVREHFGQADAVIFDLRPGAVHPWLWDARWFSNEPLPHPAHRFRLHAGNIPIRGAPDTPFFSGLVTRSAPLSPTTTGASDIRAVFVVRDGHALPLLAAALQDVGRGWIVSEQSIDDRAFARHGYARHYRMSLGENLSAVVRTSEMLHHDGTVGLLADAVSPPDALAVAFDAARKSIPRATRRTARSAYEVKRPELAYGDVAFPSEPLRLLAVFRSWAVFEWLYPYRSLMERDWDAVLEETVPKVMAAHDARAYHLAMAEMIGHVGDTHAVVGSGELNEFWGPAAPALALRPVEGRPVVVAITDPSADLGDVSIGDVVLAVDSQPAESRLATLTRYISASTPQALRRDAVNRLLRGADGSLARIRLLKRDGSEKDTALPRRRDFLARSWAPTPGSAVTVLPENIGYIDLRVLQPHDVDSAFASVQNTSAIIFDMRGYPNNTRSAIAAKLTNRTRIDGATISIPIAFEPGSQTVQSFRSVIELTPSSTPYQGRTVMLIDDRAQSQSEATAQTLRAVHGTRFVGTATAGANGEGSNFAVPGGIQIGMTATAVSKLDGTQLQRIGVTPDIEVRPTIAGIRAGRDEVLERAVQYVRANGKP</sequence>